<accession>A0ABV8NWH9</accession>
<dbReference type="Pfam" id="PF17645">
    <property type="entry name" value="Amdase"/>
    <property type="match status" value="1"/>
</dbReference>
<evidence type="ECO:0008006" key="3">
    <source>
        <dbReference type="Google" id="ProtNLM"/>
    </source>
</evidence>
<proteinExistence type="predicted"/>
<evidence type="ECO:0000313" key="1">
    <source>
        <dbReference type="EMBL" id="MFC4201305.1"/>
    </source>
</evidence>
<dbReference type="EMBL" id="JBHSBV010000003">
    <property type="protein sequence ID" value="MFC4201305.1"/>
    <property type="molecule type" value="Genomic_DNA"/>
</dbReference>
<reference evidence="2" key="1">
    <citation type="journal article" date="2019" name="Int. J. Syst. Evol. Microbiol.">
        <title>The Global Catalogue of Microorganisms (GCM) 10K type strain sequencing project: providing services to taxonomists for standard genome sequencing and annotation.</title>
        <authorList>
            <consortium name="The Broad Institute Genomics Platform"/>
            <consortium name="The Broad Institute Genome Sequencing Center for Infectious Disease"/>
            <person name="Wu L."/>
            <person name="Ma J."/>
        </authorList>
    </citation>
    <scope>NUCLEOTIDE SEQUENCE [LARGE SCALE GENOMIC DNA]</scope>
    <source>
        <strain evidence="2">LMG 24813</strain>
    </source>
</reference>
<comment type="caution">
    <text evidence="1">The sequence shown here is derived from an EMBL/GenBank/DDBJ whole genome shotgun (WGS) entry which is preliminary data.</text>
</comment>
<dbReference type="RefSeq" id="WP_217963320.1">
    <property type="nucleotide sequence ID" value="NZ_JAHTBN010000002.1"/>
</dbReference>
<protein>
    <recommendedName>
        <fullName evidence="3">Maleate isomerase</fullName>
    </recommendedName>
</protein>
<dbReference type="Proteomes" id="UP001595848">
    <property type="component" value="Unassembled WGS sequence"/>
</dbReference>
<dbReference type="PANTHER" id="PTHR40267:SF1">
    <property type="entry name" value="BLR3294 PROTEIN"/>
    <property type="match status" value="1"/>
</dbReference>
<organism evidence="1 2">
    <name type="scientific">Candidimonas humi</name>
    <dbReference type="NCBI Taxonomy" id="683355"/>
    <lineage>
        <taxon>Bacteria</taxon>
        <taxon>Pseudomonadati</taxon>
        <taxon>Pseudomonadota</taxon>
        <taxon>Betaproteobacteria</taxon>
        <taxon>Burkholderiales</taxon>
        <taxon>Alcaligenaceae</taxon>
        <taxon>Candidimonas</taxon>
    </lineage>
</organism>
<sequence length="249" mass="26557">MMGWRGRIGFLVPPGNPTVEPEMAQLVPKGVSLHFTRMVAHGETGTHAGQEDRNRTQIEHLPENVALLAMVKPDVIVMAHTATSYTLGKAGEAELVARMEQMHGIPFITAFGSVLAALAHLRVERVAYATPYNEQTTLRGKAHLEAYGLNVVSHGILPNVTNIYDETPERAYTLGRQVDHPDAQALFLSGVGMPTVGAIKPLESDLGKPVLSSATAMMWNALRIIGVNNSAEDGGLLLSGAAPGAPGRT</sequence>
<dbReference type="InterPro" id="IPR026286">
    <property type="entry name" value="MaiA/AMDase"/>
</dbReference>
<name>A0ABV8NWH9_9BURK</name>
<dbReference type="PANTHER" id="PTHR40267">
    <property type="entry name" value="BLR3294 PROTEIN"/>
    <property type="match status" value="1"/>
</dbReference>
<keyword evidence="2" id="KW-1185">Reference proteome</keyword>
<gene>
    <name evidence="1" type="ORF">ACFOY1_10110</name>
</gene>
<evidence type="ECO:0000313" key="2">
    <source>
        <dbReference type="Proteomes" id="UP001595848"/>
    </source>
</evidence>
<dbReference type="PIRSF" id="PIRSF015736">
    <property type="entry name" value="MI"/>
    <property type="match status" value="1"/>
</dbReference>